<feature type="compositionally biased region" description="Acidic residues" evidence="1">
    <location>
        <begin position="90"/>
        <end position="115"/>
    </location>
</feature>
<comment type="caution">
    <text evidence="3">The sequence shown here is derived from an EMBL/GenBank/DDBJ whole genome shotgun (WGS) entry which is preliminary data.</text>
</comment>
<proteinExistence type="predicted"/>
<feature type="compositionally biased region" description="Acidic residues" evidence="1">
    <location>
        <begin position="173"/>
        <end position="191"/>
    </location>
</feature>
<keyword evidence="4" id="KW-1185">Reference proteome</keyword>
<reference evidence="3" key="1">
    <citation type="journal article" date="2019" name="PLoS Negl. Trop. Dis.">
        <title>Revisiting the worldwide diversity of Leptospira species in the environment.</title>
        <authorList>
            <person name="Vincent A.T."/>
            <person name="Schiettekatte O."/>
            <person name="Bourhy P."/>
            <person name="Veyrier F.J."/>
            <person name="Picardeau M."/>
        </authorList>
    </citation>
    <scope>NUCLEOTIDE SEQUENCE [LARGE SCALE GENOMIC DNA]</scope>
    <source>
        <strain evidence="3">201300427</strain>
    </source>
</reference>
<evidence type="ECO:0000313" key="4">
    <source>
        <dbReference type="Proteomes" id="UP000298058"/>
    </source>
</evidence>
<dbReference type="SUPFAM" id="SSF55781">
    <property type="entry name" value="GAF domain-like"/>
    <property type="match status" value="2"/>
</dbReference>
<gene>
    <name evidence="3" type="ORF">EHS15_02210</name>
</gene>
<dbReference type="InterPro" id="IPR029016">
    <property type="entry name" value="GAF-like_dom_sf"/>
</dbReference>
<evidence type="ECO:0000259" key="2">
    <source>
        <dbReference type="PROSITE" id="PS50887"/>
    </source>
</evidence>
<organism evidence="3 4">
    <name type="scientific">Leptospira idonii</name>
    <dbReference type="NCBI Taxonomy" id="1193500"/>
    <lineage>
        <taxon>Bacteria</taxon>
        <taxon>Pseudomonadati</taxon>
        <taxon>Spirochaetota</taxon>
        <taxon>Spirochaetia</taxon>
        <taxon>Leptospirales</taxon>
        <taxon>Leptospiraceae</taxon>
        <taxon>Leptospira</taxon>
    </lineage>
</organism>
<dbReference type="InterPro" id="IPR043128">
    <property type="entry name" value="Rev_trsase/Diguanyl_cyclase"/>
</dbReference>
<sequence>MGLLDRAESIKSGSESARLENPKPASAAPQAPSLLKKAEQFLSDDSDDWIDDLDSAPASEITEDLPSPDGWEEIDLSDIPDLPPVSSDDSFFDDDFSPEEGEPSFDDLGLGEEEDAKAQSPFDSSDSLPKEDEDLIEREDEPSFPEEPVSNETSPEPEPEDVSVPEENKIEEPQAEENSLDEPTLEDIAPELDEKPTELEEEFPEEKEPEELPAAAEDLIVPEEDEVASAPLPEVDLFEEWEKEAHAESSKHPVRPASEDPAPSDKEFLFDDESDFTTAPMIHHLASKKRIENYQAVFEITKEIASSYEFADFFENLGYSIIGQVGCSSVVILTATNSNAERWDAVNAEGITPKDSWFLYPTDDIYQRLTDSDTIVYAGELKKSRLPDRELVLLNDMESEILVPIRGKNECYGIISLGRLINGEEYITDDLEFVKIIGDIAGSVFTRVAQFEKVTEELENAKQVLEINESVLQSAREFAGVRKMDEAYDLLIDNIKKKLGVKQFSFLVLDSETRSDYVVFGSNFILPERAKDFKLSKDSDIVGMVSNVPGVYRLENFREDSELKSIFTNDELGIMSEFTILPIINLNWLVGMIVVHSTNKPWTDMTRDVAVALLETSAPVLANLLILSEKEALFRNPFNPLENKILSEIEKANQLKLSFTVSLFKIQNISRMVSLFGAGKFARYADSLRKTITDHIGENDFFTRVGQGKFAMILHGKDKEETEIIVKKIKSSFAKKEESFGSNFKPSYRILTLAYPDDTKDKNQFLEMIEEA</sequence>
<feature type="domain" description="GGDEF" evidence="2">
    <location>
        <begin position="657"/>
        <end position="772"/>
    </location>
</feature>
<dbReference type="InterPro" id="IPR029787">
    <property type="entry name" value="Nucleotide_cyclase"/>
</dbReference>
<dbReference type="Gene3D" id="3.30.450.40">
    <property type="match status" value="2"/>
</dbReference>
<dbReference type="PROSITE" id="PS50887">
    <property type="entry name" value="GGDEF"/>
    <property type="match status" value="1"/>
</dbReference>
<feature type="compositionally biased region" description="Acidic residues" evidence="1">
    <location>
        <begin position="131"/>
        <end position="144"/>
    </location>
</feature>
<dbReference type="Gene3D" id="3.30.70.270">
    <property type="match status" value="1"/>
</dbReference>
<dbReference type="SUPFAM" id="SSF55073">
    <property type="entry name" value="Nucleotide cyclase"/>
    <property type="match status" value="1"/>
</dbReference>
<name>A0A4R9M1T7_9LEPT</name>
<feature type="compositionally biased region" description="Low complexity" evidence="1">
    <location>
        <begin position="79"/>
        <end position="89"/>
    </location>
</feature>
<dbReference type="OrthoDB" id="344131at2"/>
<evidence type="ECO:0000313" key="3">
    <source>
        <dbReference type="EMBL" id="TGN20693.1"/>
    </source>
</evidence>
<dbReference type="RefSeq" id="WP_135758908.1">
    <property type="nucleotide sequence ID" value="NZ_RQHW01000008.1"/>
</dbReference>
<evidence type="ECO:0000256" key="1">
    <source>
        <dbReference type="SAM" id="MobiDB-lite"/>
    </source>
</evidence>
<dbReference type="AlphaFoldDB" id="A0A4R9M1T7"/>
<feature type="compositionally biased region" description="Acidic residues" evidence="1">
    <location>
        <begin position="199"/>
        <end position="211"/>
    </location>
</feature>
<feature type="region of interest" description="Disordered" evidence="1">
    <location>
        <begin position="243"/>
        <end position="266"/>
    </location>
</feature>
<accession>A0A4R9M1T7</accession>
<dbReference type="EMBL" id="RQHW01000008">
    <property type="protein sequence ID" value="TGN20693.1"/>
    <property type="molecule type" value="Genomic_DNA"/>
</dbReference>
<protein>
    <submittedName>
        <fullName evidence="3">GAF domain-containing protein</fullName>
    </submittedName>
</protein>
<feature type="compositionally biased region" description="Low complexity" evidence="1">
    <location>
        <begin position="22"/>
        <end position="35"/>
    </location>
</feature>
<feature type="compositionally biased region" description="Acidic residues" evidence="1">
    <location>
        <begin position="42"/>
        <end position="54"/>
    </location>
</feature>
<feature type="compositionally biased region" description="Acidic residues" evidence="1">
    <location>
        <begin position="155"/>
        <end position="164"/>
    </location>
</feature>
<dbReference type="Proteomes" id="UP000298058">
    <property type="component" value="Unassembled WGS sequence"/>
</dbReference>
<feature type="region of interest" description="Disordered" evidence="1">
    <location>
        <begin position="1"/>
        <end position="217"/>
    </location>
</feature>
<dbReference type="InterPro" id="IPR000160">
    <property type="entry name" value="GGDEF_dom"/>
</dbReference>